<evidence type="ECO:0000256" key="4">
    <source>
        <dbReference type="ARBA" id="ARBA00022491"/>
    </source>
</evidence>
<keyword evidence="13" id="KW-1185">Reference proteome</keyword>
<dbReference type="GO" id="GO:0003700">
    <property type="term" value="F:DNA-binding transcription factor activity"/>
    <property type="evidence" value="ECO:0007669"/>
    <property type="project" value="InterPro"/>
</dbReference>
<keyword evidence="5 11" id="KW-0479">Metal-binding</keyword>
<dbReference type="CDD" id="cd07153">
    <property type="entry name" value="Fur_like"/>
    <property type="match status" value="1"/>
</dbReference>
<proteinExistence type="inferred from homology"/>
<protein>
    <submittedName>
        <fullName evidence="12">Fur family transcriptional regulator</fullName>
    </submittedName>
</protein>
<evidence type="ECO:0000313" key="12">
    <source>
        <dbReference type="EMBL" id="WIX82610.1"/>
    </source>
</evidence>
<organism evidence="12 13">
    <name type="scientific">Amycolatopsis carbonis</name>
    <dbReference type="NCBI Taxonomy" id="715471"/>
    <lineage>
        <taxon>Bacteria</taxon>
        <taxon>Bacillati</taxon>
        <taxon>Actinomycetota</taxon>
        <taxon>Actinomycetes</taxon>
        <taxon>Pseudonocardiales</taxon>
        <taxon>Pseudonocardiaceae</taxon>
        <taxon>Amycolatopsis</taxon>
    </lineage>
</organism>
<keyword evidence="8" id="KW-0805">Transcription regulation</keyword>
<feature type="binding site" evidence="11">
    <location>
        <position position="133"/>
    </location>
    <ligand>
        <name>Zn(2+)</name>
        <dbReference type="ChEBI" id="CHEBI:29105"/>
    </ligand>
</feature>
<name>A0A9Y2ILN2_9PSEU</name>
<evidence type="ECO:0000256" key="2">
    <source>
        <dbReference type="ARBA" id="ARBA00007957"/>
    </source>
</evidence>
<evidence type="ECO:0000256" key="1">
    <source>
        <dbReference type="ARBA" id="ARBA00004496"/>
    </source>
</evidence>
<dbReference type="GO" id="GO:0000976">
    <property type="term" value="F:transcription cis-regulatory region binding"/>
    <property type="evidence" value="ECO:0007669"/>
    <property type="project" value="TreeGrafter"/>
</dbReference>
<dbReference type="Pfam" id="PF01475">
    <property type="entry name" value="FUR"/>
    <property type="match status" value="1"/>
</dbReference>
<dbReference type="EMBL" id="CP127294">
    <property type="protein sequence ID" value="WIX82610.1"/>
    <property type="molecule type" value="Genomic_DNA"/>
</dbReference>
<dbReference type="KEGG" id="acab:QRX50_18460"/>
<keyword evidence="3" id="KW-0963">Cytoplasm</keyword>
<sequence length="140" mass="14925">MDAFGVRLRRVGLRNTPQRRAVLAAVERHPHSTATELAVDLEADGVAGGLSRQGLYNVLEDLVSADLLRSLEPAGSPARFEPQRHDNHHHLVCRGCGAIQDVPCAVGAPPCLDPVTAPGFRVEAAEVTWWGVCDACAAAE</sequence>
<comment type="similarity">
    <text evidence="2">Belongs to the Fur family.</text>
</comment>
<dbReference type="GO" id="GO:0005737">
    <property type="term" value="C:cytoplasm"/>
    <property type="evidence" value="ECO:0007669"/>
    <property type="project" value="UniProtKB-SubCell"/>
</dbReference>
<dbReference type="PANTHER" id="PTHR33202:SF18">
    <property type="entry name" value="TRANSCRIPTIONAL REGULATOR FURA"/>
    <property type="match status" value="1"/>
</dbReference>
<feature type="binding site" evidence="11">
    <location>
        <position position="93"/>
    </location>
    <ligand>
        <name>Zn(2+)</name>
        <dbReference type="ChEBI" id="CHEBI:29105"/>
    </ligand>
</feature>
<dbReference type="InterPro" id="IPR002481">
    <property type="entry name" value="FUR"/>
</dbReference>
<dbReference type="GO" id="GO:0008270">
    <property type="term" value="F:zinc ion binding"/>
    <property type="evidence" value="ECO:0007669"/>
    <property type="project" value="TreeGrafter"/>
</dbReference>
<evidence type="ECO:0000256" key="11">
    <source>
        <dbReference type="PIRSR" id="PIRSR602481-1"/>
    </source>
</evidence>
<dbReference type="PANTHER" id="PTHR33202">
    <property type="entry name" value="ZINC UPTAKE REGULATION PROTEIN"/>
    <property type="match status" value="1"/>
</dbReference>
<evidence type="ECO:0000313" key="13">
    <source>
        <dbReference type="Proteomes" id="UP001236014"/>
    </source>
</evidence>
<feature type="binding site" evidence="11">
    <location>
        <position position="96"/>
    </location>
    <ligand>
        <name>Zn(2+)</name>
        <dbReference type="ChEBI" id="CHEBI:29105"/>
    </ligand>
</feature>
<keyword evidence="4" id="KW-0678">Repressor</keyword>
<comment type="subcellular location">
    <subcellularLocation>
        <location evidence="1">Cytoplasm</location>
    </subcellularLocation>
</comment>
<keyword evidence="6 11" id="KW-0862">Zinc</keyword>
<evidence type="ECO:0000256" key="5">
    <source>
        <dbReference type="ARBA" id="ARBA00022723"/>
    </source>
</evidence>
<dbReference type="GO" id="GO:0045892">
    <property type="term" value="P:negative regulation of DNA-templated transcription"/>
    <property type="evidence" value="ECO:0007669"/>
    <property type="project" value="TreeGrafter"/>
</dbReference>
<dbReference type="GO" id="GO:1900376">
    <property type="term" value="P:regulation of secondary metabolite biosynthetic process"/>
    <property type="evidence" value="ECO:0007669"/>
    <property type="project" value="TreeGrafter"/>
</dbReference>
<dbReference type="RefSeq" id="WP_285973175.1">
    <property type="nucleotide sequence ID" value="NZ_CP127294.1"/>
</dbReference>
<accession>A0A9Y2ILN2</accession>
<evidence type="ECO:0000256" key="8">
    <source>
        <dbReference type="ARBA" id="ARBA00023015"/>
    </source>
</evidence>
<keyword evidence="9" id="KW-0238">DNA-binding</keyword>
<feature type="binding site" evidence="11">
    <location>
        <position position="136"/>
    </location>
    <ligand>
        <name>Zn(2+)</name>
        <dbReference type="ChEBI" id="CHEBI:29105"/>
    </ligand>
</feature>
<evidence type="ECO:0000256" key="9">
    <source>
        <dbReference type="ARBA" id="ARBA00023125"/>
    </source>
</evidence>
<dbReference type="Gene3D" id="1.10.10.10">
    <property type="entry name" value="Winged helix-like DNA-binding domain superfamily/Winged helix DNA-binding domain"/>
    <property type="match status" value="1"/>
</dbReference>
<keyword evidence="7" id="KW-0408">Iron</keyword>
<gene>
    <name evidence="12" type="ORF">QRX50_18460</name>
</gene>
<keyword evidence="10" id="KW-0804">Transcription</keyword>
<reference evidence="12 13" key="1">
    <citation type="submission" date="2023-06" db="EMBL/GenBank/DDBJ databases">
        <authorList>
            <person name="Oyuntsetseg B."/>
            <person name="Kim S.B."/>
        </authorList>
    </citation>
    <scope>NUCLEOTIDE SEQUENCE [LARGE SCALE GENOMIC DNA]</scope>
    <source>
        <strain evidence="12 13">2-15</strain>
    </source>
</reference>
<dbReference type="InterPro" id="IPR043135">
    <property type="entry name" value="Fur_C"/>
</dbReference>
<dbReference type="InterPro" id="IPR036390">
    <property type="entry name" value="WH_DNA-bd_sf"/>
</dbReference>
<evidence type="ECO:0000256" key="3">
    <source>
        <dbReference type="ARBA" id="ARBA00022490"/>
    </source>
</evidence>
<evidence type="ECO:0000256" key="7">
    <source>
        <dbReference type="ARBA" id="ARBA00023004"/>
    </source>
</evidence>
<dbReference type="InterPro" id="IPR036388">
    <property type="entry name" value="WH-like_DNA-bd_sf"/>
</dbReference>
<dbReference type="SUPFAM" id="SSF46785">
    <property type="entry name" value="Winged helix' DNA-binding domain"/>
    <property type="match status" value="1"/>
</dbReference>
<evidence type="ECO:0000256" key="10">
    <source>
        <dbReference type="ARBA" id="ARBA00023163"/>
    </source>
</evidence>
<dbReference type="Gene3D" id="3.30.1490.190">
    <property type="match status" value="1"/>
</dbReference>
<comment type="cofactor">
    <cofactor evidence="11">
        <name>Zn(2+)</name>
        <dbReference type="ChEBI" id="CHEBI:29105"/>
    </cofactor>
    <text evidence="11">Binds 1 zinc ion per subunit.</text>
</comment>
<dbReference type="Proteomes" id="UP001236014">
    <property type="component" value="Chromosome"/>
</dbReference>
<evidence type="ECO:0000256" key="6">
    <source>
        <dbReference type="ARBA" id="ARBA00022833"/>
    </source>
</evidence>
<dbReference type="AlphaFoldDB" id="A0A9Y2ILN2"/>